<evidence type="ECO:0000313" key="1">
    <source>
        <dbReference type="EnsemblPlants" id="EMT17824"/>
    </source>
</evidence>
<name>N1R119_AEGTA</name>
<organism evidence="1">
    <name type="scientific">Aegilops tauschii</name>
    <name type="common">Tausch's goatgrass</name>
    <name type="synonym">Aegilops squarrosa</name>
    <dbReference type="NCBI Taxonomy" id="37682"/>
    <lineage>
        <taxon>Eukaryota</taxon>
        <taxon>Viridiplantae</taxon>
        <taxon>Streptophyta</taxon>
        <taxon>Embryophyta</taxon>
        <taxon>Tracheophyta</taxon>
        <taxon>Spermatophyta</taxon>
        <taxon>Magnoliopsida</taxon>
        <taxon>Liliopsida</taxon>
        <taxon>Poales</taxon>
        <taxon>Poaceae</taxon>
        <taxon>BOP clade</taxon>
        <taxon>Pooideae</taxon>
        <taxon>Triticodae</taxon>
        <taxon>Triticeae</taxon>
        <taxon>Triticinae</taxon>
        <taxon>Aegilops</taxon>
    </lineage>
</organism>
<proteinExistence type="predicted"/>
<protein>
    <submittedName>
        <fullName evidence="1">Uncharacterized protein</fullName>
    </submittedName>
</protein>
<dbReference type="EnsemblPlants" id="EMT17824">
    <property type="protein sequence ID" value="EMT17824"/>
    <property type="gene ID" value="F775_24266"/>
</dbReference>
<dbReference type="AlphaFoldDB" id="N1R119"/>
<accession>N1R119</accession>
<sequence length="173" mass="19149">MKGLGKGFSSACFEESDDLDGDPFVPNDFAEDDSFQASEEGSMDDPDFDKALYDFYVSHKANCLKRKITDVGARNVKRTRSSDFPVANTFARYSSKLFSTVIVGLSPRQVRVLQRYGEDCLLKFVRIILICEYVTHDILGLPVDGEPIVSDDAGSAKLRPMLTKQTEADSDGS</sequence>
<reference evidence="1" key="1">
    <citation type="submission" date="2015-06" db="UniProtKB">
        <authorList>
            <consortium name="EnsemblPlants"/>
        </authorList>
    </citation>
    <scope>IDENTIFICATION</scope>
</reference>